<dbReference type="AlphaFoldDB" id="A0A426ZIZ1"/>
<proteinExistence type="predicted"/>
<dbReference type="PANTHER" id="PTHR23074">
    <property type="entry name" value="AAA DOMAIN-CONTAINING"/>
    <property type="match status" value="1"/>
</dbReference>
<organism evidence="5 6">
    <name type="scientific">Ensete ventricosum</name>
    <name type="common">Abyssinian banana</name>
    <name type="synonym">Musa ensete</name>
    <dbReference type="NCBI Taxonomy" id="4639"/>
    <lineage>
        <taxon>Eukaryota</taxon>
        <taxon>Viridiplantae</taxon>
        <taxon>Streptophyta</taxon>
        <taxon>Embryophyta</taxon>
        <taxon>Tracheophyta</taxon>
        <taxon>Spermatophyta</taxon>
        <taxon>Magnoliopsida</taxon>
        <taxon>Liliopsida</taxon>
        <taxon>Zingiberales</taxon>
        <taxon>Musaceae</taxon>
        <taxon>Ensete</taxon>
    </lineage>
</organism>
<evidence type="ECO:0000313" key="5">
    <source>
        <dbReference type="EMBL" id="RRT63947.1"/>
    </source>
</evidence>
<dbReference type="EMBL" id="AMZH03006394">
    <property type="protein sequence ID" value="RRT63947.1"/>
    <property type="molecule type" value="Genomic_DNA"/>
</dbReference>
<evidence type="ECO:0000256" key="3">
    <source>
        <dbReference type="ARBA" id="ARBA00023136"/>
    </source>
</evidence>
<dbReference type="Pfam" id="PF09336">
    <property type="entry name" value="Vps4_C"/>
    <property type="match status" value="1"/>
</dbReference>
<dbReference type="Gene3D" id="3.40.50.300">
    <property type="entry name" value="P-loop containing nucleotide triphosphate hydrolases"/>
    <property type="match status" value="1"/>
</dbReference>
<dbReference type="GO" id="GO:0000226">
    <property type="term" value="P:microtubule cytoskeleton organization"/>
    <property type="evidence" value="ECO:0007669"/>
    <property type="project" value="UniProtKB-ARBA"/>
</dbReference>
<keyword evidence="2" id="KW-0067">ATP-binding</keyword>
<dbReference type="Proteomes" id="UP000287651">
    <property type="component" value="Unassembled WGS sequence"/>
</dbReference>
<keyword evidence="3" id="KW-0472">Membrane</keyword>
<feature type="domain" description="Spastin/Vps4 C-terminal" evidence="4">
    <location>
        <begin position="90"/>
        <end position="124"/>
    </location>
</feature>
<dbReference type="GO" id="GO:0015630">
    <property type="term" value="C:microtubule cytoskeleton"/>
    <property type="evidence" value="ECO:0007669"/>
    <property type="project" value="TreeGrafter"/>
</dbReference>
<evidence type="ECO:0000256" key="2">
    <source>
        <dbReference type="ARBA" id="ARBA00022840"/>
    </source>
</evidence>
<protein>
    <recommendedName>
        <fullName evidence="4">Spastin/Vps4 C-terminal domain-containing protein</fullName>
    </recommendedName>
</protein>
<name>A0A426ZIZ1_ENSVE</name>
<evidence type="ECO:0000256" key="1">
    <source>
        <dbReference type="ARBA" id="ARBA00022741"/>
    </source>
</evidence>
<dbReference type="InterPro" id="IPR015415">
    <property type="entry name" value="Spast_Vps4_C"/>
</dbReference>
<comment type="caution">
    <text evidence="5">The sequence shown here is derived from an EMBL/GenBank/DDBJ whole genome shotgun (WGS) entry which is preliminary data.</text>
</comment>
<dbReference type="Gene3D" id="1.10.8.60">
    <property type="match status" value="1"/>
</dbReference>
<dbReference type="GO" id="GO:0005524">
    <property type="term" value="F:ATP binding"/>
    <property type="evidence" value="ECO:0007669"/>
    <property type="project" value="UniProtKB-KW"/>
</dbReference>
<accession>A0A426ZIZ1</accession>
<gene>
    <name evidence="5" type="ORF">B296_00042281</name>
</gene>
<evidence type="ECO:0000259" key="4">
    <source>
        <dbReference type="Pfam" id="PF09336"/>
    </source>
</evidence>
<dbReference type="InterPro" id="IPR027417">
    <property type="entry name" value="P-loop_NTPase"/>
</dbReference>
<evidence type="ECO:0000313" key="6">
    <source>
        <dbReference type="Proteomes" id="UP000287651"/>
    </source>
</evidence>
<reference evidence="5 6" key="1">
    <citation type="journal article" date="2014" name="Agronomy (Basel)">
        <title>A Draft Genome Sequence for Ensete ventricosum, the Drought-Tolerant Tree Against Hunger.</title>
        <authorList>
            <person name="Harrison J."/>
            <person name="Moore K.A."/>
            <person name="Paszkiewicz K."/>
            <person name="Jones T."/>
            <person name="Grant M."/>
            <person name="Ambacheew D."/>
            <person name="Muzemil S."/>
            <person name="Studholme D.J."/>
        </authorList>
    </citation>
    <scope>NUCLEOTIDE SEQUENCE [LARGE SCALE GENOMIC DNA]</scope>
</reference>
<sequence length="126" mass="14478">MHIQGASIRAGATNKPQELDDAVLRRLVSSMLACLEKVKRIYIPLPDENVRKLLLRNQLKGRAYSLPSKYEIITLGANFSTNTTNGSKVRPLRYEDFQKAMVVIRPSLRKSKWEELERWNEEFGSS</sequence>
<dbReference type="InterPro" id="IPR050304">
    <property type="entry name" value="MT-severing_AAA_ATPase"/>
</dbReference>
<dbReference type="PANTHER" id="PTHR23074:SF86">
    <property type="entry name" value="SPASTIN"/>
    <property type="match status" value="1"/>
</dbReference>
<keyword evidence="1" id="KW-0547">Nucleotide-binding</keyword>
<dbReference type="GO" id="GO:0016887">
    <property type="term" value="F:ATP hydrolysis activity"/>
    <property type="evidence" value="ECO:0007669"/>
    <property type="project" value="TreeGrafter"/>
</dbReference>